<name>A0A8W7PU07_ANOCL</name>
<proteinExistence type="predicted"/>
<dbReference type="VEuPathDB" id="VectorBase:ACON2_031914"/>
<dbReference type="Gene3D" id="2.60.40.2030">
    <property type="match status" value="1"/>
</dbReference>
<reference evidence="1" key="1">
    <citation type="submission" date="2022-08" db="UniProtKB">
        <authorList>
            <consortium name="EnsemblMetazoa"/>
        </authorList>
    </citation>
    <scope>IDENTIFICATION</scope>
</reference>
<dbReference type="AlphaFoldDB" id="A0A8W7PU07"/>
<evidence type="ECO:0000313" key="1">
    <source>
        <dbReference type="EnsemblMetazoa" id="ACOM037572-PA.1"/>
    </source>
</evidence>
<protein>
    <submittedName>
        <fullName evidence="1">Uncharacterized protein</fullName>
    </submittedName>
</protein>
<dbReference type="InterPro" id="IPR038081">
    <property type="entry name" value="CalX-like_sf"/>
</dbReference>
<accession>A0A8W7PU07</accession>
<sequence length="166" mass="18923">LLVAVLMDHTDGWICLNMQRQVPAGRKVIQLIIIEEGSYEKDVLLYVNLGEPQQIGDDHVTGIIEAAERKAPEELTEEDKMALLGRPKAGDIVRAQLRIKESKEFKVSSRIVLFYIAFGIDFYPLNLLDVNTMRVSNRPSLTQLTIMGIIMQEQWKFVCIFSCIEQ</sequence>
<dbReference type="EnsemblMetazoa" id="ACOM037572-RA">
    <property type="protein sequence ID" value="ACOM037572-PA.1"/>
    <property type="gene ID" value="ACOM037572"/>
</dbReference>
<organism evidence="1">
    <name type="scientific">Anopheles coluzzii</name>
    <name type="common">African malaria mosquito</name>
    <dbReference type="NCBI Taxonomy" id="1518534"/>
    <lineage>
        <taxon>Eukaryota</taxon>
        <taxon>Metazoa</taxon>
        <taxon>Ecdysozoa</taxon>
        <taxon>Arthropoda</taxon>
        <taxon>Hexapoda</taxon>
        <taxon>Insecta</taxon>
        <taxon>Pterygota</taxon>
        <taxon>Neoptera</taxon>
        <taxon>Endopterygota</taxon>
        <taxon>Diptera</taxon>
        <taxon>Nematocera</taxon>
        <taxon>Culicoidea</taxon>
        <taxon>Culicidae</taxon>
        <taxon>Anophelinae</taxon>
        <taxon>Anopheles</taxon>
    </lineage>
</organism>
<dbReference type="Proteomes" id="UP000075882">
    <property type="component" value="Unassembled WGS sequence"/>
</dbReference>